<protein>
    <recommendedName>
        <fullName evidence="6">AA9 family lytic polysaccharide monooxygenase</fullName>
        <ecNumber evidence="6">1.14.99.56</ecNumber>
    </recommendedName>
    <alternativeName>
        <fullName evidence="6">Endo-beta-1,4-glucanase</fullName>
    </alternativeName>
    <alternativeName>
        <fullName evidence="6">Glycosyl hydrolase 61 family protein</fullName>
    </alternativeName>
</protein>
<feature type="transmembrane region" description="Helical" evidence="8">
    <location>
        <begin position="83"/>
        <end position="100"/>
    </location>
</feature>
<dbReference type="CDD" id="cd21175">
    <property type="entry name" value="LPMO_AA9"/>
    <property type="match status" value="1"/>
</dbReference>
<dbReference type="FunFam" id="1.20.1250.20:FF:000034">
    <property type="entry name" value="MFS general substrate transporter"/>
    <property type="match status" value="1"/>
</dbReference>
<dbReference type="InterPro" id="IPR011701">
    <property type="entry name" value="MFS"/>
</dbReference>
<dbReference type="InterPro" id="IPR036259">
    <property type="entry name" value="MFS_trans_sf"/>
</dbReference>
<feature type="transmembrane region" description="Helical" evidence="8">
    <location>
        <begin position="379"/>
        <end position="396"/>
    </location>
</feature>
<sequence>MRHGLATSRPMQMSDPKVLHLYPHVDYYDHCRSARMSPDPESPHSEKLPRIHDIAIQASYEDLTVPIPTHVDADMEGRVWRKLDLRLLPVVTMFYFLSFLDRSNISNARVAGLQKDLGMTNTQYTIALTVTYIPYILAELPSNLLLKIVGPNIMLASMLTLWGLVTTMQGVIRNYAGLLVCRFFLGLFEGGILAGLVLYCSFFYPRQKLQWRLSAFISAASLSGAFSGLLAFGIVNLKGAGGRPGWAWIFILEGGFTFLFGLSSYFLIPISPARASFLTTREREYVLARLKEDGSMSKNKSELGRGSSDGRDGQEARVDGFRWREVGAAFSLKSENAHVWMVAVILFFSGTSLFGMAYFTPSIVQGLGFTAERAQLMSVPPFAAAFFVMMIGSYISDRYRCRGAVAMFSALLGVIGFTMFLASTSHRIQYASLFFSIPGIYLGAPTYSSWIANNSAPHTRRATAIAIAFISTNIGGIFATWLIGTLSPAPRYTLATEVLLIFNAGMLFITGVNIWHLWRQNKKKAGIRRLIPKDQEVEGLGDRSAWFLTGILAAVALATQSASAHYIFKTLLVGSKSSTQAVRQPQDNSPLHDITSDYVRCNKDPGNASETVTIAAGQKIGFQLDTAMYHEGPVAIYLGKAPSSAAAWDGSGQNWFKIAEWGAKSFNPMIFSSYEQTDFTTTIPATTLPGQYLARIESLALHLGTGVPEIFVSCGQIKITNDGTAKQPSNKVSIPGYIAADDKDLTMNIYETGITSYHVPGPDVWRG</sequence>
<proteinExistence type="predicted"/>
<accession>A0A8H5BIN0</accession>
<feature type="transmembrane region" description="Helical" evidence="8">
    <location>
        <begin position="246"/>
        <end position="268"/>
    </location>
</feature>
<comment type="function">
    <text evidence="6">Lytic polysaccharide monooxygenase (LMPO) that depolymerizes crystalline and amorphous polysaccharides via the oxidation of scissile alpha- or beta-(1-4)-glycosidic bonds, yielding C1 and/or C4 oxidation products. Catalysis by LPMOs requires the reduction of the active-site copper from Cu(II) to Cu(I) by a reducing agent and H(2)O(2) or O(2) as a cosubstrate.</text>
</comment>
<feature type="transmembrane region" description="Helical" evidence="8">
    <location>
        <begin position="144"/>
        <end position="165"/>
    </location>
</feature>
<organism evidence="10 11">
    <name type="scientific">Psilocybe cf. subviscida</name>
    <dbReference type="NCBI Taxonomy" id="2480587"/>
    <lineage>
        <taxon>Eukaryota</taxon>
        <taxon>Fungi</taxon>
        <taxon>Dikarya</taxon>
        <taxon>Basidiomycota</taxon>
        <taxon>Agaricomycotina</taxon>
        <taxon>Agaricomycetes</taxon>
        <taxon>Agaricomycetidae</taxon>
        <taxon>Agaricales</taxon>
        <taxon>Agaricineae</taxon>
        <taxon>Strophariaceae</taxon>
        <taxon>Psilocybe</taxon>
    </lineage>
</organism>
<dbReference type="Gene3D" id="1.20.1250.20">
    <property type="entry name" value="MFS general substrate transporter like domains"/>
    <property type="match status" value="2"/>
</dbReference>
<dbReference type="AlphaFoldDB" id="A0A8H5BIN0"/>
<evidence type="ECO:0000256" key="7">
    <source>
        <dbReference type="SAM" id="MobiDB-lite"/>
    </source>
</evidence>
<keyword evidence="3 8" id="KW-0812">Transmembrane</keyword>
<dbReference type="GO" id="GO:0008810">
    <property type="term" value="F:cellulase activity"/>
    <property type="evidence" value="ECO:0007669"/>
    <property type="project" value="UniProtKB-UniRule"/>
</dbReference>
<feature type="region of interest" description="Disordered" evidence="7">
    <location>
        <begin position="296"/>
        <end position="316"/>
    </location>
</feature>
<evidence type="ECO:0000256" key="4">
    <source>
        <dbReference type="ARBA" id="ARBA00022989"/>
    </source>
</evidence>
<feature type="transmembrane region" description="Helical" evidence="8">
    <location>
        <begin position="545"/>
        <end position="568"/>
    </location>
</feature>
<dbReference type="InterPro" id="IPR005103">
    <property type="entry name" value="AA9_LPMO"/>
</dbReference>
<evidence type="ECO:0000256" key="3">
    <source>
        <dbReference type="ARBA" id="ARBA00022692"/>
    </source>
</evidence>
<keyword evidence="6" id="KW-0119">Carbohydrate metabolism</keyword>
<feature type="transmembrane region" description="Helical" evidence="8">
    <location>
        <begin position="403"/>
        <end position="422"/>
    </location>
</feature>
<evidence type="ECO:0000256" key="2">
    <source>
        <dbReference type="ARBA" id="ARBA00022448"/>
    </source>
</evidence>
<comment type="domain">
    <text evidence="6">Has a modular structure: an endo-beta-1,4-glucanase catalytic module at the N-terminus, a linker rich in serines and threonines, and a C-terminal carbohydrate-binding module (CBM).</text>
</comment>
<evidence type="ECO:0000256" key="5">
    <source>
        <dbReference type="ARBA" id="ARBA00023136"/>
    </source>
</evidence>
<dbReference type="GO" id="GO:0030245">
    <property type="term" value="P:cellulose catabolic process"/>
    <property type="evidence" value="ECO:0007669"/>
    <property type="project" value="UniProtKB-UniRule"/>
</dbReference>
<comment type="catalytic activity">
    <reaction evidence="6">
        <text>[(1-&gt;4)-beta-D-glucosyl]n+m + reduced acceptor + O2 = 4-dehydro-beta-D-glucosyl-[(1-&gt;4)-beta-D-glucosyl]n-1 + [(1-&gt;4)-beta-D-glucosyl]m + acceptor + H2O.</text>
        <dbReference type="EC" id="1.14.99.56"/>
    </reaction>
</comment>
<dbReference type="EC" id="1.14.99.56" evidence="6"/>
<keyword evidence="6" id="KW-0136">Cellulose degradation</keyword>
<name>A0A8H5BIN0_9AGAR</name>
<feature type="domain" description="Major facilitator superfamily (MFS) profile" evidence="9">
    <location>
        <begin position="87"/>
        <end position="522"/>
    </location>
</feature>
<dbReference type="GO" id="GO:0022857">
    <property type="term" value="F:transmembrane transporter activity"/>
    <property type="evidence" value="ECO:0007669"/>
    <property type="project" value="InterPro"/>
</dbReference>
<feature type="transmembrane region" description="Helical" evidence="8">
    <location>
        <begin position="428"/>
        <end position="452"/>
    </location>
</feature>
<dbReference type="SUPFAM" id="SSF103473">
    <property type="entry name" value="MFS general substrate transporter"/>
    <property type="match status" value="1"/>
</dbReference>
<dbReference type="GO" id="GO:0030248">
    <property type="term" value="F:cellulose binding"/>
    <property type="evidence" value="ECO:0007669"/>
    <property type="project" value="UniProtKB-UniRule"/>
</dbReference>
<keyword evidence="4 8" id="KW-1133">Transmembrane helix</keyword>
<evidence type="ECO:0000256" key="6">
    <source>
        <dbReference type="RuleBase" id="RU368122"/>
    </source>
</evidence>
<dbReference type="EMBL" id="JAACJJ010000016">
    <property type="protein sequence ID" value="KAF5324080.1"/>
    <property type="molecule type" value="Genomic_DNA"/>
</dbReference>
<keyword evidence="5 8" id="KW-0472">Membrane</keyword>
<dbReference type="Gene3D" id="2.70.50.70">
    <property type="match status" value="1"/>
</dbReference>
<reference evidence="10 11" key="1">
    <citation type="journal article" date="2020" name="ISME J.">
        <title>Uncovering the hidden diversity of litter-decomposition mechanisms in mushroom-forming fungi.</title>
        <authorList>
            <person name="Floudas D."/>
            <person name="Bentzer J."/>
            <person name="Ahren D."/>
            <person name="Johansson T."/>
            <person name="Persson P."/>
            <person name="Tunlid A."/>
        </authorList>
    </citation>
    <scope>NUCLEOTIDE SEQUENCE [LARGE SCALE GENOMIC DNA]</scope>
    <source>
        <strain evidence="10 11">CBS 101986</strain>
    </source>
</reference>
<comment type="subcellular location">
    <subcellularLocation>
        <location evidence="1">Membrane</location>
        <topology evidence="1">Multi-pass membrane protein</topology>
    </subcellularLocation>
    <subcellularLocation>
        <location evidence="6">Secreted</location>
    </subcellularLocation>
</comment>
<dbReference type="PANTHER" id="PTHR43791">
    <property type="entry name" value="PERMEASE-RELATED"/>
    <property type="match status" value="1"/>
</dbReference>
<dbReference type="FunFam" id="1.20.1250.20:FF:000013">
    <property type="entry name" value="MFS general substrate transporter"/>
    <property type="match status" value="1"/>
</dbReference>
<dbReference type="InterPro" id="IPR020846">
    <property type="entry name" value="MFS_dom"/>
</dbReference>
<feature type="transmembrane region" description="Helical" evidence="8">
    <location>
        <begin position="213"/>
        <end position="234"/>
    </location>
</feature>
<keyword evidence="6" id="KW-0964">Secreted</keyword>
<keyword evidence="6" id="KW-1015">Disulfide bond</keyword>
<dbReference type="Proteomes" id="UP000567179">
    <property type="component" value="Unassembled WGS sequence"/>
</dbReference>
<dbReference type="GO" id="GO:0016020">
    <property type="term" value="C:membrane"/>
    <property type="evidence" value="ECO:0007669"/>
    <property type="project" value="UniProtKB-SubCell"/>
</dbReference>
<evidence type="ECO:0000256" key="1">
    <source>
        <dbReference type="ARBA" id="ARBA00004141"/>
    </source>
</evidence>
<feature type="transmembrane region" description="Helical" evidence="8">
    <location>
        <begin position="120"/>
        <end position="137"/>
    </location>
</feature>
<feature type="transmembrane region" description="Helical" evidence="8">
    <location>
        <begin position="464"/>
        <end position="486"/>
    </location>
</feature>
<keyword evidence="11" id="KW-1185">Reference proteome</keyword>
<feature type="transmembrane region" description="Helical" evidence="8">
    <location>
        <begin position="339"/>
        <end position="359"/>
    </location>
</feature>
<dbReference type="OrthoDB" id="2985014at2759"/>
<dbReference type="Pfam" id="PF03443">
    <property type="entry name" value="AA9"/>
    <property type="match status" value="1"/>
</dbReference>
<keyword evidence="2" id="KW-0813">Transport</keyword>
<dbReference type="Pfam" id="PF07690">
    <property type="entry name" value="MFS_1"/>
    <property type="match status" value="1"/>
</dbReference>
<evidence type="ECO:0000313" key="10">
    <source>
        <dbReference type="EMBL" id="KAF5324080.1"/>
    </source>
</evidence>
<dbReference type="PROSITE" id="PS50850">
    <property type="entry name" value="MFS"/>
    <property type="match status" value="1"/>
</dbReference>
<evidence type="ECO:0000256" key="8">
    <source>
        <dbReference type="SAM" id="Phobius"/>
    </source>
</evidence>
<feature type="transmembrane region" description="Helical" evidence="8">
    <location>
        <begin position="498"/>
        <end position="518"/>
    </location>
</feature>
<evidence type="ECO:0000313" key="11">
    <source>
        <dbReference type="Proteomes" id="UP000567179"/>
    </source>
</evidence>
<feature type="transmembrane region" description="Helical" evidence="8">
    <location>
        <begin position="177"/>
        <end position="201"/>
    </location>
</feature>
<dbReference type="GO" id="GO:0005576">
    <property type="term" value="C:extracellular region"/>
    <property type="evidence" value="ECO:0007669"/>
    <property type="project" value="UniProtKB-SubCell"/>
</dbReference>
<comment type="caution">
    <text evidence="10">The sequence shown here is derived from an EMBL/GenBank/DDBJ whole genome shotgun (WGS) entry which is preliminary data.</text>
</comment>
<dbReference type="PANTHER" id="PTHR43791:SF85">
    <property type="entry name" value="TRANSPORTER, PUTATIVE (AFU_ORTHOLOGUE AFUA_6G00710)-RELATED"/>
    <property type="match status" value="1"/>
</dbReference>
<gene>
    <name evidence="10" type="ORF">D9619_011224</name>
</gene>
<evidence type="ECO:0000259" key="9">
    <source>
        <dbReference type="PROSITE" id="PS50850"/>
    </source>
</evidence>
<keyword evidence="6" id="KW-0624">Polysaccharide degradation</keyword>